<evidence type="ECO:0008006" key="6">
    <source>
        <dbReference type="Google" id="ProtNLM"/>
    </source>
</evidence>
<keyword evidence="1" id="KW-0812">Transmembrane</keyword>
<keyword evidence="5" id="KW-1185">Reference proteome</keyword>
<gene>
    <name evidence="4" type="ORF">GCM10007414_10000</name>
</gene>
<keyword evidence="1" id="KW-0472">Membrane</keyword>
<evidence type="ECO:0000313" key="4">
    <source>
        <dbReference type="EMBL" id="GGA98973.1"/>
    </source>
</evidence>
<sequence>MCLGGLAFLYKPELSVKTRKALFFVGFFGLILSVLLVSEAAQWPSNITIIPAFATFVILLANYNFTPASNKVLSILGLSSYSIYLWHWPIYVLMFRYYGELSIQQTLNGIFASIVLGWVSYNFVENNFRTLRFRFINIAGLALVCALGVGFAALAFIKNGFPAYSHFSKAVVLADSEALNREPRKAECLVDNLAASPHCIYGDPEGELALIVFGDSHASAMVTAVAQSLPDTSHLVFVAKAGCPSISQGDLGRKNSQACLDFVNRELSRIQRDYPKVPIMVINRWSYYLYGEAGERKLNLTKQQFLAKEKLLANGLHSTWCGLVNERRVIFVTPTPEFDGNVPKAVAKSLAFGSVMPSVSLEDYQNRNRVVIDSINALHEQCGVDVLYTKDYLCGEEYCDAQLSSRPLYFDDNHLSEFGNRALTSAFEGLFIRHR</sequence>
<protein>
    <recommendedName>
        <fullName evidence="6">Acyltransferase</fullName>
    </recommendedName>
</protein>
<dbReference type="EMBL" id="BMDY01000004">
    <property type="protein sequence ID" value="GGA98973.1"/>
    <property type="molecule type" value="Genomic_DNA"/>
</dbReference>
<dbReference type="InterPro" id="IPR043968">
    <property type="entry name" value="SGNH"/>
</dbReference>
<dbReference type="Proteomes" id="UP000651977">
    <property type="component" value="Unassembled WGS sequence"/>
</dbReference>
<feature type="domain" description="SGNH" evidence="3">
    <location>
        <begin position="188"/>
        <end position="428"/>
    </location>
</feature>
<dbReference type="PANTHER" id="PTHR23028:SF53">
    <property type="entry name" value="ACYL_TRANSF_3 DOMAIN-CONTAINING PROTEIN"/>
    <property type="match status" value="1"/>
</dbReference>
<name>A0ABQ1I056_9ALTE</name>
<dbReference type="Pfam" id="PF19040">
    <property type="entry name" value="SGNH"/>
    <property type="match status" value="1"/>
</dbReference>
<comment type="caution">
    <text evidence="4">The sequence shown here is derived from an EMBL/GenBank/DDBJ whole genome shotgun (WGS) entry which is preliminary data.</text>
</comment>
<evidence type="ECO:0000313" key="5">
    <source>
        <dbReference type="Proteomes" id="UP000651977"/>
    </source>
</evidence>
<keyword evidence="1" id="KW-1133">Transmembrane helix</keyword>
<accession>A0ABQ1I056</accession>
<feature type="transmembrane region" description="Helical" evidence="1">
    <location>
        <begin position="21"/>
        <end position="41"/>
    </location>
</feature>
<proteinExistence type="predicted"/>
<feature type="transmembrane region" description="Helical" evidence="1">
    <location>
        <begin position="72"/>
        <end position="94"/>
    </location>
</feature>
<dbReference type="Pfam" id="PF01757">
    <property type="entry name" value="Acyl_transf_3"/>
    <property type="match status" value="1"/>
</dbReference>
<feature type="transmembrane region" description="Helical" evidence="1">
    <location>
        <begin position="106"/>
        <end position="124"/>
    </location>
</feature>
<reference evidence="5" key="1">
    <citation type="journal article" date="2019" name="Int. J. Syst. Evol. Microbiol.">
        <title>The Global Catalogue of Microorganisms (GCM) 10K type strain sequencing project: providing services to taxonomists for standard genome sequencing and annotation.</title>
        <authorList>
            <consortium name="The Broad Institute Genomics Platform"/>
            <consortium name="The Broad Institute Genome Sequencing Center for Infectious Disease"/>
            <person name="Wu L."/>
            <person name="Ma J."/>
        </authorList>
    </citation>
    <scope>NUCLEOTIDE SEQUENCE [LARGE SCALE GENOMIC DNA]</scope>
    <source>
        <strain evidence="5">CGMCC 1.10131</strain>
    </source>
</reference>
<feature type="transmembrane region" description="Helical" evidence="1">
    <location>
        <begin position="136"/>
        <end position="157"/>
    </location>
</feature>
<organism evidence="4 5">
    <name type="scientific">Agarivorans gilvus</name>
    <dbReference type="NCBI Taxonomy" id="680279"/>
    <lineage>
        <taxon>Bacteria</taxon>
        <taxon>Pseudomonadati</taxon>
        <taxon>Pseudomonadota</taxon>
        <taxon>Gammaproteobacteria</taxon>
        <taxon>Alteromonadales</taxon>
        <taxon>Alteromonadaceae</taxon>
        <taxon>Agarivorans</taxon>
    </lineage>
</organism>
<dbReference type="InterPro" id="IPR050879">
    <property type="entry name" value="Acyltransferase_3"/>
</dbReference>
<feature type="transmembrane region" description="Helical" evidence="1">
    <location>
        <begin position="47"/>
        <end position="65"/>
    </location>
</feature>
<evidence type="ECO:0000259" key="3">
    <source>
        <dbReference type="Pfam" id="PF19040"/>
    </source>
</evidence>
<dbReference type="PANTHER" id="PTHR23028">
    <property type="entry name" value="ACETYLTRANSFERASE"/>
    <property type="match status" value="1"/>
</dbReference>
<feature type="domain" description="Acyltransferase 3" evidence="2">
    <location>
        <begin position="2"/>
        <end position="120"/>
    </location>
</feature>
<dbReference type="InterPro" id="IPR002656">
    <property type="entry name" value="Acyl_transf_3_dom"/>
</dbReference>
<evidence type="ECO:0000256" key="1">
    <source>
        <dbReference type="SAM" id="Phobius"/>
    </source>
</evidence>
<evidence type="ECO:0000259" key="2">
    <source>
        <dbReference type="Pfam" id="PF01757"/>
    </source>
</evidence>